<dbReference type="Proteomes" id="UP001220324">
    <property type="component" value="Unassembled WGS sequence"/>
</dbReference>
<feature type="chain" id="PRO_5042032510" description="Tail specific protease domain-containing protein" evidence="2">
    <location>
        <begin position="22"/>
        <end position="681"/>
    </location>
</feature>
<feature type="domain" description="Tail specific protease" evidence="3">
    <location>
        <begin position="347"/>
        <end position="537"/>
    </location>
</feature>
<sequence>MRFRTDAIVVATLLAVQSTASVIPQSESTDACGQIYKRSSSAGNSSIVRMPGELGLQCLQSMPFEPKRAVAWVKEYRKWLLFQSDLEILENPPTDYHMPATDLIGTLDNIEKRAAAKDYKNQWEFDTDVKNMITSAYDGHLGVTMCSYLIAPEAMRYTNDVPLVSVSSNGTAIPKVYTFADAKLLKSHKDRVSPIVSINGADVVTYLEGISLTTNAQDRDALYNTVFPSNPVSIGVGTLNFLEGSGLFSNPAIWPGANHTLHYANGTSQVVKTVLEVKNWQWKSGKSLYNHWCLPSSNSKRSLSSLKVSKRSSDSKGPSGYPTPHSSTLDFSVMSFLPENSNLKDAAVLAIPTFEWVFGQPDVLARDFIVKAAKEGKKKMIIDLQGNGGGLISAGWNLFRLFFPDQEVYSATRFRAHEGINFIGEAVARLPINNSDIKDNILNWKENVTPDQKDGFSSWADLYGPHEVFGVNSSSLFASNLSMISTAASQQISGYGDVPLDPKAQSFAAEDIIIITDGYCASTCTLFTELMKAQGVRSIALGGRPQTGPMQAMGGIKGAEVMDLGNLAQILSDAKKLANSSSLLSDEDLENWDKYVPSPLSEFPYAMIAAAVNLLNSFGPANDTVPRQYIYEAAECRRFFTYDNIVDQETTWASAADAMFYGGGCVEGSTNGTGSLFPASV</sequence>
<accession>A0AAD6CVH8</accession>
<dbReference type="GO" id="GO:0008236">
    <property type="term" value="F:serine-type peptidase activity"/>
    <property type="evidence" value="ECO:0007669"/>
    <property type="project" value="InterPro"/>
</dbReference>
<comment type="caution">
    <text evidence="5">The sequence shown here is derived from an EMBL/GenBank/DDBJ whole genome shotgun (WGS) entry which is preliminary data.</text>
</comment>
<dbReference type="Pfam" id="PF23658">
    <property type="entry name" value="PDZ_CPAF_rel"/>
    <property type="match status" value="1"/>
</dbReference>
<proteinExistence type="predicted"/>
<keyword evidence="2" id="KW-0732">Signal</keyword>
<organism evidence="5 6">
    <name type="scientific">Penicillium frequentans</name>
    <dbReference type="NCBI Taxonomy" id="3151616"/>
    <lineage>
        <taxon>Eukaryota</taxon>
        <taxon>Fungi</taxon>
        <taxon>Dikarya</taxon>
        <taxon>Ascomycota</taxon>
        <taxon>Pezizomycotina</taxon>
        <taxon>Eurotiomycetes</taxon>
        <taxon>Eurotiomycetidae</taxon>
        <taxon>Eurotiales</taxon>
        <taxon>Aspergillaceae</taxon>
        <taxon>Penicillium</taxon>
    </lineage>
</organism>
<gene>
    <name evidence="5" type="ORF">N7494_005958</name>
</gene>
<feature type="region of interest" description="Disordered" evidence="1">
    <location>
        <begin position="305"/>
        <end position="324"/>
    </location>
</feature>
<protein>
    <recommendedName>
        <fullName evidence="7">Tail specific protease domain-containing protein</fullName>
    </recommendedName>
</protein>
<dbReference type="SUPFAM" id="SSF52096">
    <property type="entry name" value="ClpP/crotonase"/>
    <property type="match status" value="1"/>
</dbReference>
<dbReference type="InterPro" id="IPR005151">
    <property type="entry name" value="Tail-specific_protease"/>
</dbReference>
<name>A0AAD6CVH8_9EURO</name>
<reference evidence="5 6" key="1">
    <citation type="journal article" date="2023" name="IMA Fungus">
        <title>Comparative genomic study of the Penicillium genus elucidates a diverse pangenome and 15 lateral gene transfer events.</title>
        <authorList>
            <person name="Petersen C."/>
            <person name="Sorensen T."/>
            <person name="Nielsen M.R."/>
            <person name="Sondergaard T.E."/>
            <person name="Sorensen J.L."/>
            <person name="Fitzpatrick D.A."/>
            <person name="Frisvad J.C."/>
            <person name="Nielsen K.L."/>
        </authorList>
    </citation>
    <scope>NUCLEOTIDE SEQUENCE [LARGE SCALE GENOMIC DNA]</scope>
    <source>
        <strain evidence="5 6">IBT 35679</strain>
    </source>
</reference>
<evidence type="ECO:0000259" key="4">
    <source>
        <dbReference type="Pfam" id="PF23658"/>
    </source>
</evidence>
<evidence type="ECO:0000256" key="2">
    <source>
        <dbReference type="SAM" id="SignalP"/>
    </source>
</evidence>
<evidence type="ECO:0000256" key="1">
    <source>
        <dbReference type="SAM" id="MobiDB-lite"/>
    </source>
</evidence>
<dbReference type="InterPro" id="IPR056186">
    <property type="entry name" value="PDZ_CPAF-rel"/>
</dbReference>
<evidence type="ECO:0008006" key="7">
    <source>
        <dbReference type="Google" id="ProtNLM"/>
    </source>
</evidence>
<dbReference type="Gene3D" id="3.90.226.10">
    <property type="entry name" value="2-enoyl-CoA Hydratase, Chain A, domain 1"/>
    <property type="match status" value="1"/>
</dbReference>
<dbReference type="AlphaFoldDB" id="A0AAD6CVH8"/>
<dbReference type="Pfam" id="PF03572">
    <property type="entry name" value="Peptidase_S41"/>
    <property type="match status" value="1"/>
</dbReference>
<dbReference type="InterPro" id="IPR029045">
    <property type="entry name" value="ClpP/crotonase-like_dom_sf"/>
</dbReference>
<evidence type="ECO:0000313" key="5">
    <source>
        <dbReference type="EMBL" id="KAJ5540882.1"/>
    </source>
</evidence>
<dbReference type="EMBL" id="JAQIZZ010000005">
    <property type="protein sequence ID" value="KAJ5540882.1"/>
    <property type="molecule type" value="Genomic_DNA"/>
</dbReference>
<dbReference type="PANTHER" id="PTHR37049:SF4">
    <property type="entry name" value="RHODANESE DOMAIN-CONTAINING PROTEIN"/>
    <property type="match status" value="1"/>
</dbReference>
<evidence type="ECO:0000259" key="3">
    <source>
        <dbReference type="Pfam" id="PF03572"/>
    </source>
</evidence>
<dbReference type="InterPro" id="IPR052766">
    <property type="entry name" value="S41A_metabolite_peptidase"/>
</dbReference>
<feature type="domain" description="CPAF-like PDZ" evidence="4">
    <location>
        <begin position="158"/>
        <end position="278"/>
    </location>
</feature>
<keyword evidence="6" id="KW-1185">Reference proteome</keyword>
<dbReference type="PANTHER" id="PTHR37049">
    <property type="entry name" value="PEPTIDASE S41 FAMILY PROTEIN"/>
    <property type="match status" value="1"/>
</dbReference>
<evidence type="ECO:0000313" key="6">
    <source>
        <dbReference type="Proteomes" id="UP001220324"/>
    </source>
</evidence>
<feature type="signal peptide" evidence="2">
    <location>
        <begin position="1"/>
        <end position="21"/>
    </location>
</feature>
<dbReference type="GO" id="GO:0006508">
    <property type="term" value="P:proteolysis"/>
    <property type="evidence" value="ECO:0007669"/>
    <property type="project" value="InterPro"/>
</dbReference>